<keyword evidence="3 5" id="KW-1005">Bacterial flagellum biogenesis</keyword>
<evidence type="ECO:0000256" key="1">
    <source>
        <dbReference type="ARBA" id="ARBA00010577"/>
    </source>
</evidence>
<evidence type="ECO:0000256" key="6">
    <source>
        <dbReference type="SAM" id="MobiDB-lite"/>
    </source>
</evidence>
<evidence type="ECO:0000256" key="4">
    <source>
        <dbReference type="ARBA" id="ARBA00024746"/>
    </source>
</evidence>
<name>A0A6I5RS31_9PSED</name>
<evidence type="ECO:0000313" key="9">
    <source>
        <dbReference type="EMBL" id="NES10837.1"/>
    </source>
</evidence>
<keyword evidence="9" id="KW-0969">Cilium</keyword>
<feature type="domain" description="FlgD/Vpr Ig-like" evidence="7">
    <location>
        <begin position="126"/>
        <end position="196"/>
    </location>
</feature>
<evidence type="ECO:0000256" key="2">
    <source>
        <dbReference type="ARBA" id="ARBA00016013"/>
    </source>
</evidence>
<keyword evidence="9" id="KW-0282">Flagellum</keyword>
<evidence type="ECO:0000256" key="3">
    <source>
        <dbReference type="ARBA" id="ARBA00022795"/>
    </source>
</evidence>
<keyword evidence="10" id="KW-1185">Reference proteome</keyword>
<accession>A0A6I5RS31</accession>
<gene>
    <name evidence="9" type="primary">flgD</name>
    <name evidence="9" type="ORF">G3O07_15605</name>
</gene>
<evidence type="ECO:0000259" key="8">
    <source>
        <dbReference type="Pfam" id="PF13861"/>
    </source>
</evidence>
<comment type="caution">
    <text evidence="9">The sequence shown here is derived from an EMBL/GenBank/DDBJ whole genome shotgun (WGS) entry which is preliminary data.</text>
</comment>
<proteinExistence type="inferred from homology"/>
<protein>
    <recommendedName>
        <fullName evidence="2 5">Basal-body rod modification protein FlgD</fullName>
    </recommendedName>
</protein>
<feature type="compositionally biased region" description="Polar residues" evidence="6">
    <location>
        <begin position="22"/>
        <end position="44"/>
    </location>
</feature>
<dbReference type="NCBIfam" id="NF005176">
    <property type="entry name" value="PRK06655.1-1"/>
    <property type="match status" value="1"/>
</dbReference>
<keyword evidence="9" id="KW-0966">Cell projection</keyword>
<dbReference type="Pfam" id="PF13860">
    <property type="entry name" value="FlgD_ig"/>
    <property type="match status" value="1"/>
</dbReference>
<feature type="region of interest" description="Disordered" evidence="6">
    <location>
        <begin position="21"/>
        <end position="44"/>
    </location>
</feature>
<dbReference type="Pfam" id="PF03963">
    <property type="entry name" value="FlgD"/>
    <property type="match status" value="1"/>
</dbReference>
<dbReference type="EMBL" id="JAAHBT010000167">
    <property type="protein sequence ID" value="NES10837.1"/>
    <property type="molecule type" value="Genomic_DNA"/>
</dbReference>
<evidence type="ECO:0000259" key="7">
    <source>
        <dbReference type="Pfam" id="PF13860"/>
    </source>
</evidence>
<evidence type="ECO:0000313" key="10">
    <source>
        <dbReference type="Proteomes" id="UP000471751"/>
    </source>
</evidence>
<comment type="function">
    <text evidence="4 5">Required for flagellar hook formation. May act as a scaffolding protein.</text>
</comment>
<dbReference type="AlphaFoldDB" id="A0A6I5RS31"/>
<dbReference type="Pfam" id="PF13861">
    <property type="entry name" value="FLgD_tudor"/>
    <property type="match status" value="1"/>
</dbReference>
<comment type="similarity">
    <text evidence="1 5">Belongs to the FlgD family.</text>
</comment>
<feature type="domain" description="FlgD Tudor-like" evidence="8">
    <location>
        <begin position="104"/>
        <end position="240"/>
    </location>
</feature>
<evidence type="ECO:0000256" key="5">
    <source>
        <dbReference type="RuleBase" id="RU362076"/>
    </source>
</evidence>
<dbReference type="Proteomes" id="UP000471751">
    <property type="component" value="Unassembled WGS sequence"/>
</dbReference>
<dbReference type="Gene3D" id="2.30.30.910">
    <property type="match status" value="1"/>
</dbReference>
<dbReference type="GO" id="GO:0044781">
    <property type="term" value="P:bacterial-type flagellum organization"/>
    <property type="evidence" value="ECO:0007669"/>
    <property type="project" value="UniProtKB-UniRule"/>
</dbReference>
<sequence length="244" mass="24792">MASINDTTTGVNLNDVLKASGAKTTSTNSGSGIAAATSSKTGSGQALGKDAFLQLLVTQMQHQNPLEPQGNSEFVAQLAQFSSLEGITSLNDSVTAISGTFKSSQALQASSLVGRSVIVQTDKSVVDTTKSFTGSVSVPQSVSNLSIKITDKDGKTIKTIELGGQSAGKADFVWDGKNDAGEAVDPGTYTFAASSKIDGTATALTTYLPATVSSVTLSQTGGEMMLNLAGLGTIALSKVQTIGI</sequence>
<dbReference type="InterPro" id="IPR005648">
    <property type="entry name" value="FlgD"/>
</dbReference>
<dbReference type="InterPro" id="IPR025963">
    <property type="entry name" value="FLgD_Tudor"/>
</dbReference>
<dbReference type="RefSeq" id="WP_163937570.1">
    <property type="nucleotide sequence ID" value="NZ_BMQU01000009.1"/>
</dbReference>
<dbReference type="InterPro" id="IPR025965">
    <property type="entry name" value="FlgD/Vpr_Ig-like"/>
</dbReference>
<reference evidence="9 10" key="1">
    <citation type="submission" date="2020-02" db="EMBL/GenBank/DDBJ databases">
        <title>Broccoli isolated Pseudomonas sp.</title>
        <authorList>
            <person name="Fujikawa T."/>
            <person name="Sawada H."/>
        </authorList>
    </citation>
    <scope>NUCLEOTIDE SEQUENCE [LARGE SCALE GENOMIC DNA]</scope>
    <source>
        <strain evidence="9 10">JCM 32154</strain>
    </source>
</reference>
<organism evidence="9 10">
    <name type="scientific">Pseudomonas laurentiana</name>
    <dbReference type="NCBI Taxonomy" id="2364649"/>
    <lineage>
        <taxon>Bacteria</taxon>
        <taxon>Pseudomonadati</taxon>
        <taxon>Pseudomonadota</taxon>
        <taxon>Gammaproteobacteria</taxon>
        <taxon>Pseudomonadales</taxon>
        <taxon>Pseudomonadaceae</taxon>
        <taxon>Pseudomonas</taxon>
    </lineage>
</organism>
<dbReference type="Gene3D" id="2.60.40.4070">
    <property type="match status" value="1"/>
</dbReference>